<keyword evidence="1" id="KW-1133">Transmembrane helix</keyword>
<organism evidence="2 3">
    <name type="scientific">Arthrobacter terricola</name>
    <dbReference type="NCBI Taxonomy" id="2547396"/>
    <lineage>
        <taxon>Bacteria</taxon>
        <taxon>Bacillati</taxon>
        <taxon>Actinomycetota</taxon>
        <taxon>Actinomycetes</taxon>
        <taxon>Micrococcales</taxon>
        <taxon>Micrococcaceae</taxon>
        <taxon>Arthrobacter</taxon>
    </lineage>
</organism>
<accession>A0A4R5KQX2</accession>
<dbReference type="RefSeq" id="WP_133203806.1">
    <property type="nucleotide sequence ID" value="NZ_SMRU01000008.1"/>
</dbReference>
<sequence>MSATPGIQLTAWEIGLWALLLTCAVALTVQMLRKGLAEANSDAGSSPGALVLHGRDLQRQELDDPEAVSGAVTEPDALFWNTFAGLVVIVPAVLIPALASPAVGLLLLALAVAAAVAAFSGGRKLEEIRRNRPENRPGFARTAAQHDALVARWQEYELDPGKSIDFPEMCDARVPQTAALVRALQEAERCRSTPGTDYPRAVEQLAAAMVAAEAAAGVQAGLAR</sequence>
<keyword evidence="1" id="KW-0472">Membrane</keyword>
<feature type="transmembrane region" description="Helical" evidence="1">
    <location>
        <begin position="105"/>
        <end position="122"/>
    </location>
</feature>
<evidence type="ECO:0000313" key="2">
    <source>
        <dbReference type="EMBL" id="TDF97398.1"/>
    </source>
</evidence>
<feature type="transmembrane region" description="Helical" evidence="1">
    <location>
        <begin position="78"/>
        <end position="99"/>
    </location>
</feature>
<protein>
    <submittedName>
        <fullName evidence="2">Uncharacterized protein</fullName>
    </submittedName>
</protein>
<evidence type="ECO:0000313" key="3">
    <source>
        <dbReference type="Proteomes" id="UP000295511"/>
    </source>
</evidence>
<dbReference type="EMBL" id="SMRU01000008">
    <property type="protein sequence ID" value="TDF97398.1"/>
    <property type="molecule type" value="Genomic_DNA"/>
</dbReference>
<reference evidence="2 3" key="1">
    <citation type="submission" date="2019-03" db="EMBL/GenBank/DDBJ databases">
        <title>Whole genome sequence of Arthrobacter sp JH1-1.</title>
        <authorList>
            <person name="Trinh H.N."/>
        </authorList>
    </citation>
    <scope>NUCLEOTIDE SEQUENCE [LARGE SCALE GENOMIC DNA]</scope>
    <source>
        <strain evidence="2 3">JH1-1</strain>
    </source>
</reference>
<gene>
    <name evidence="2" type="ORF">E1809_08585</name>
</gene>
<comment type="caution">
    <text evidence="2">The sequence shown here is derived from an EMBL/GenBank/DDBJ whole genome shotgun (WGS) entry which is preliminary data.</text>
</comment>
<dbReference type="AlphaFoldDB" id="A0A4R5KQX2"/>
<keyword evidence="1" id="KW-0812">Transmembrane</keyword>
<proteinExistence type="predicted"/>
<evidence type="ECO:0000256" key="1">
    <source>
        <dbReference type="SAM" id="Phobius"/>
    </source>
</evidence>
<dbReference type="OrthoDB" id="4948465at2"/>
<dbReference type="Proteomes" id="UP000295511">
    <property type="component" value="Unassembled WGS sequence"/>
</dbReference>
<name>A0A4R5KQX2_9MICC</name>
<keyword evidence="3" id="KW-1185">Reference proteome</keyword>
<feature type="transmembrane region" description="Helical" evidence="1">
    <location>
        <begin position="14"/>
        <end position="32"/>
    </location>
</feature>